<dbReference type="Pfam" id="PF12728">
    <property type="entry name" value="HTH_17"/>
    <property type="match status" value="1"/>
</dbReference>
<reference evidence="2 3" key="1">
    <citation type="submission" date="2012-01" db="EMBL/GenBank/DDBJ databases">
        <title>Complete sequence of Desulfotomaculum gibsoniae DSM 7213.</title>
        <authorList>
            <consortium name="US DOE Joint Genome Institute"/>
            <person name="Lucas S."/>
            <person name="Han J."/>
            <person name="Lapidus A."/>
            <person name="Cheng J.-F."/>
            <person name="Goodwin L."/>
            <person name="Pitluck S."/>
            <person name="Peters L."/>
            <person name="Ovchinnikova G."/>
            <person name="Teshima H."/>
            <person name="Detter J.C."/>
            <person name="Han C."/>
            <person name="Tapia R."/>
            <person name="Land M."/>
            <person name="Hauser L."/>
            <person name="Kyrpides N."/>
            <person name="Ivanova N."/>
            <person name="Pagani I."/>
            <person name="Parshina S."/>
            <person name="Plugge C."/>
            <person name="Muyzer G."/>
            <person name="Kuever J."/>
            <person name="Ivanova A."/>
            <person name="Nazina T."/>
            <person name="Klenk H.-P."/>
            <person name="Brambilla E."/>
            <person name="Spring S."/>
            <person name="Stams A.F."/>
            <person name="Woyke T."/>
        </authorList>
    </citation>
    <scope>NUCLEOTIDE SEQUENCE [LARGE SCALE GENOMIC DNA]</scope>
    <source>
        <strain evidence="2 3">DSM 7213</strain>
    </source>
</reference>
<keyword evidence="3" id="KW-1185">Reference proteome</keyword>
<protein>
    <submittedName>
        <fullName evidence="2">DNA-binding protein, excisionase family</fullName>
    </submittedName>
</protein>
<dbReference type="eggNOG" id="ENOG5033BK0">
    <property type="taxonomic scope" value="Bacteria"/>
</dbReference>
<dbReference type="Proteomes" id="UP000013520">
    <property type="component" value="Chromosome"/>
</dbReference>
<dbReference type="EMBL" id="CP003273">
    <property type="protein sequence ID" value="AGL01143.1"/>
    <property type="molecule type" value="Genomic_DNA"/>
</dbReference>
<dbReference type="NCBIfam" id="TIGR01764">
    <property type="entry name" value="excise"/>
    <property type="match status" value="1"/>
</dbReference>
<dbReference type="InterPro" id="IPR041657">
    <property type="entry name" value="HTH_17"/>
</dbReference>
<accession>R4KD83</accession>
<evidence type="ECO:0000313" key="2">
    <source>
        <dbReference type="EMBL" id="AGL01143.1"/>
    </source>
</evidence>
<gene>
    <name evidence="2" type="ORF">Desgi_1672</name>
</gene>
<evidence type="ECO:0000259" key="1">
    <source>
        <dbReference type="Pfam" id="PF12728"/>
    </source>
</evidence>
<dbReference type="InterPro" id="IPR010093">
    <property type="entry name" value="SinI_DNA-bd"/>
</dbReference>
<evidence type="ECO:0000313" key="3">
    <source>
        <dbReference type="Proteomes" id="UP000013520"/>
    </source>
</evidence>
<organism evidence="2 3">
    <name type="scientific">Desulfoscipio gibsoniae DSM 7213</name>
    <dbReference type="NCBI Taxonomy" id="767817"/>
    <lineage>
        <taxon>Bacteria</taxon>
        <taxon>Bacillati</taxon>
        <taxon>Bacillota</taxon>
        <taxon>Clostridia</taxon>
        <taxon>Eubacteriales</taxon>
        <taxon>Desulfallaceae</taxon>
        <taxon>Desulfoscipio</taxon>
    </lineage>
</organism>
<dbReference type="STRING" id="767817.Desgi_1672"/>
<dbReference type="GO" id="GO:0003677">
    <property type="term" value="F:DNA binding"/>
    <property type="evidence" value="ECO:0007669"/>
    <property type="project" value="UniProtKB-KW"/>
</dbReference>
<dbReference type="AlphaFoldDB" id="R4KD83"/>
<sequence>MDMYTVAEVSKKLRVRKSFVYELIYTKRLRALKLSERRIRIPSSALEDFIRNFSEEEKGKL</sequence>
<feature type="domain" description="Helix-turn-helix" evidence="1">
    <location>
        <begin position="3"/>
        <end position="52"/>
    </location>
</feature>
<name>R4KD83_9FIRM</name>
<dbReference type="KEGG" id="dgi:Desgi_1672"/>
<dbReference type="HOGENOM" id="CLU_207060_0_0_9"/>
<keyword evidence="2" id="KW-0238">DNA-binding</keyword>
<proteinExistence type="predicted"/>